<evidence type="ECO:0000313" key="6">
    <source>
        <dbReference type="Proteomes" id="UP000033115"/>
    </source>
</evidence>
<dbReference type="EMBL" id="CP009933">
    <property type="protein sequence ID" value="AKA69117.1"/>
    <property type="molecule type" value="Genomic_DNA"/>
</dbReference>
<dbReference type="CDD" id="cd03885">
    <property type="entry name" value="M20_CPDG2"/>
    <property type="match status" value="1"/>
</dbReference>
<dbReference type="AlphaFoldDB" id="A0A0E3JNE1"/>
<proteinExistence type="predicted"/>
<evidence type="ECO:0000256" key="2">
    <source>
        <dbReference type="ARBA" id="ARBA00022801"/>
    </source>
</evidence>
<dbReference type="Proteomes" id="UP000033115">
    <property type="component" value="Chromosome"/>
</dbReference>
<dbReference type="Gene3D" id="3.40.630.10">
    <property type="entry name" value="Zn peptidases"/>
    <property type="match status" value="1"/>
</dbReference>
<reference evidence="5 6" key="1">
    <citation type="journal article" date="2015" name="J. Biotechnol.">
        <title>Complete genome sequence of a malodorant-producing acetogen, Clostridium scatologenes ATCC 25775(T).</title>
        <authorList>
            <person name="Zhu Z."/>
            <person name="Guo T."/>
            <person name="Zheng H."/>
            <person name="Song T."/>
            <person name="Ouyang P."/>
            <person name="Xie J."/>
        </authorList>
    </citation>
    <scope>NUCLEOTIDE SEQUENCE [LARGE SCALE GENOMIC DNA]</scope>
    <source>
        <strain evidence="5 6">ATCC 25775</strain>
    </source>
</reference>
<evidence type="ECO:0000313" key="5">
    <source>
        <dbReference type="EMBL" id="AKA69117.1"/>
    </source>
</evidence>
<dbReference type="InterPro" id="IPR017150">
    <property type="entry name" value="Pept_M20_glutamate_carboxypep"/>
</dbReference>
<dbReference type="RefSeq" id="WP_029163713.1">
    <property type="nucleotide sequence ID" value="NZ_CP009933.1"/>
</dbReference>
<dbReference type="GO" id="GO:0016787">
    <property type="term" value="F:hydrolase activity"/>
    <property type="evidence" value="ECO:0007669"/>
    <property type="project" value="UniProtKB-KW"/>
</dbReference>
<dbReference type="PIRSF" id="PIRSF037238">
    <property type="entry name" value="Carboxypeptidase_G2"/>
    <property type="match status" value="1"/>
</dbReference>
<evidence type="ECO:0000256" key="1">
    <source>
        <dbReference type="ARBA" id="ARBA00022723"/>
    </source>
</evidence>
<dbReference type="InterPro" id="IPR036264">
    <property type="entry name" value="Bact_exopeptidase_dim_dom"/>
</dbReference>
<feature type="active site" evidence="3">
    <location>
        <position position="85"/>
    </location>
</feature>
<sequence length="383" mass="41330">MIEKISKKVDEYNNDMVSLLEKLVNIDSGRDNPEGIDKVAHAVGNILNSIGFKVEYLEHPGVCTHVLARKEGTGKKNAMVIGHIDTVFSKGTAAKRPFTIKDGKAYGPGVLDMKGGVVIALSALKALSDLDWNEKNITVLFCGDEESGHPVLNTPELFTKESKGKDAVFNMETGSDDGAVVVARKGVMYPYMAVKGIDVHAGKDPQKGASAVLELAHKIVDLHNLTDYESGITYNVGVIKGGTVANAVAGEAQAKIDIRFKTCEQGEKALNDLKKVAEKTYVPGTETTISHEKVSFMPMEQTEEGMKLFKVVQEQGRKLGIEPEIKPIFVGGGSDACWTTMAGVPSVCAMGARGELNHGEREYIQVYSLNERAKLLACSIVAF</sequence>
<dbReference type="GO" id="GO:0046872">
    <property type="term" value="F:metal ion binding"/>
    <property type="evidence" value="ECO:0007669"/>
    <property type="project" value="UniProtKB-KW"/>
</dbReference>
<dbReference type="KEGG" id="csq:CSCA_1992"/>
<dbReference type="InterPro" id="IPR011650">
    <property type="entry name" value="Peptidase_M20_dimer"/>
</dbReference>
<feature type="active site" description="Proton acceptor" evidence="3">
    <location>
        <position position="145"/>
    </location>
</feature>
<evidence type="ECO:0000256" key="3">
    <source>
        <dbReference type="PIRSR" id="PIRSR037238-1"/>
    </source>
</evidence>
<dbReference type="InterPro" id="IPR002933">
    <property type="entry name" value="Peptidase_M20"/>
</dbReference>
<keyword evidence="6" id="KW-1185">Reference proteome</keyword>
<dbReference type="PANTHER" id="PTHR43808">
    <property type="entry name" value="ACETYLORNITHINE DEACETYLASE"/>
    <property type="match status" value="1"/>
</dbReference>
<dbReference type="InterPro" id="IPR050072">
    <property type="entry name" value="Peptidase_M20A"/>
</dbReference>
<gene>
    <name evidence="5" type="ORF">CSCA_1992</name>
</gene>
<dbReference type="Gene3D" id="3.30.70.360">
    <property type="match status" value="1"/>
</dbReference>
<dbReference type="STRING" id="1548.CSCA_1992"/>
<feature type="domain" description="Peptidase M20 dimerisation" evidence="4">
    <location>
        <begin position="182"/>
        <end position="284"/>
    </location>
</feature>
<protein>
    <submittedName>
        <fullName evidence="5">Peptidase dimerization domain protein</fullName>
    </submittedName>
</protein>
<dbReference type="HOGENOM" id="CLU_021802_7_0_9"/>
<accession>A0A0E3JNE1</accession>
<dbReference type="Pfam" id="PF07687">
    <property type="entry name" value="M20_dimer"/>
    <property type="match status" value="1"/>
</dbReference>
<keyword evidence="2" id="KW-0378">Hydrolase</keyword>
<dbReference type="SUPFAM" id="SSF55031">
    <property type="entry name" value="Bacterial exopeptidase dimerisation domain"/>
    <property type="match status" value="1"/>
</dbReference>
<dbReference type="PANTHER" id="PTHR43808:SF9">
    <property type="entry name" value="BLL0789 PROTEIN"/>
    <property type="match status" value="1"/>
</dbReference>
<dbReference type="Pfam" id="PF01546">
    <property type="entry name" value="Peptidase_M20"/>
    <property type="match status" value="1"/>
</dbReference>
<name>A0A0E3JNE1_CLOSL</name>
<dbReference type="SUPFAM" id="SSF53187">
    <property type="entry name" value="Zn-dependent exopeptidases"/>
    <property type="match status" value="1"/>
</dbReference>
<keyword evidence="1" id="KW-0479">Metal-binding</keyword>
<evidence type="ECO:0000259" key="4">
    <source>
        <dbReference type="Pfam" id="PF07687"/>
    </source>
</evidence>
<organism evidence="5 6">
    <name type="scientific">Clostridium scatologenes</name>
    <dbReference type="NCBI Taxonomy" id="1548"/>
    <lineage>
        <taxon>Bacteria</taxon>
        <taxon>Bacillati</taxon>
        <taxon>Bacillota</taxon>
        <taxon>Clostridia</taxon>
        <taxon>Eubacteriales</taxon>
        <taxon>Clostridiaceae</taxon>
        <taxon>Clostridium</taxon>
    </lineage>
</organism>